<dbReference type="InterPro" id="IPR016201">
    <property type="entry name" value="PSI"/>
</dbReference>
<keyword evidence="7 28" id="KW-0812">Transmembrane</keyword>
<feature type="binding site" evidence="26">
    <location>
        <position position="1518"/>
    </location>
    <ligand>
        <name>ATP</name>
        <dbReference type="ChEBI" id="CHEBI:30616"/>
    </ligand>
</feature>
<evidence type="ECO:0000256" key="12">
    <source>
        <dbReference type="ARBA" id="ARBA00022840"/>
    </source>
</evidence>
<dbReference type="GO" id="GO:0010468">
    <property type="term" value="P:regulation of gene expression"/>
    <property type="evidence" value="ECO:0007669"/>
    <property type="project" value="UniProtKB-ARBA"/>
</dbReference>
<dbReference type="InterPro" id="IPR001245">
    <property type="entry name" value="Ser-Thr/Tyr_kinase_cat_dom"/>
</dbReference>
<evidence type="ECO:0000256" key="7">
    <source>
        <dbReference type="ARBA" id="ARBA00022692"/>
    </source>
</evidence>
<evidence type="ECO:0000256" key="26">
    <source>
        <dbReference type="PROSITE-ProRule" id="PRU10141"/>
    </source>
</evidence>
<dbReference type="InterPro" id="IPR015943">
    <property type="entry name" value="WD40/YVTN_repeat-like_dom_sf"/>
</dbReference>
<keyword evidence="9" id="KW-0677">Repeat</keyword>
<evidence type="ECO:0000256" key="24">
    <source>
        <dbReference type="ARBA" id="ARBA00051243"/>
    </source>
</evidence>
<protein>
    <recommendedName>
        <fullName evidence="4">Hepatocyte growth factor receptor</fullName>
        <ecNumber evidence="3">2.7.10.1</ecNumber>
    </recommendedName>
    <alternativeName>
        <fullName evidence="23">HGF/SF receptor</fullName>
    </alternativeName>
    <alternativeName>
        <fullName evidence="22">Proto-oncogene c-Met</fullName>
    </alternativeName>
    <alternativeName>
        <fullName evidence="20">Scatter factor receptor</fullName>
    </alternativeName>
    <alternativeName>
        <fullName evidence="21">Tyrosine-protein kinase Met</fullName>
    </alternativeName>
</protein>
<evidence type="ECO:0000256" key="28">
    <source>
        <dbReference type="SAM" id="Phobius"/>
    </source>
</evidence>
<sequence length="1789" mass="198703">MMHSDHQELPPGGQCAPTGGAPLRQKLGSRLVSAAVVSGASSASAAVLRSRSQAVRSEGSRTARGMSDCRLRPALSRQVDIPQGLLDCKRVQAGLRDPHPNKLTMKAPTVLTPGILVLLITLVRKSDGECKEALVKSEMNVNMKYQLPNFTAETPIQNVVLHKHHIYLGAINYMYVLNDKDLQKVAEYKTGPRLEHPDCFPCQDCSHRANVSGGVWKDNINMALLVDTYYDDQLISCGSVRRGTCQRHVLPAYNTADIQSEVHCMYSPPTDEEPRQCPDCVVSALGTKVLLSVKQRFVNFFVGNTINSSYPPDYSLHSISVRRLKETQDGFKFLTDQSYIDVLPEFRDSYPIKYVHAFESNHFIYFLTVQRETLNAQSFHTRIIRFCSVDSGLHSYMEMPLECILTEKRRKRSPREEVFNILQAAYVSKPGAHLARQIGANLNDDILYGVFAQSKPDSAEPMNRSAVCAFPIKYVNEFFNKIVNKNNVRCLQHFYGPNHEHCFNRTLLRNSSGCEVHSDEYRTEFTTALQRVDLFMGQFNQVLLTSISTFIKGELTIANLGTSEGRFMQVVVSRSGSSTPHVNFRLDSHPVSPEMIVEHPLNQNGYTLVVTGKKITKIPLNGLGCEHFQSCSQCLSAPPFVQCGWCHDRCAQLEECASGTWTQELCHPTIYEVFPTSAPLEGGTTLTICGWDFGFRKNSKFDVKKTRILLGNESCTLTLSESTTNMLKCTVGPAMNEHFNMSIIISNGRGTVQYSTFSYVDPIITSISPSYGPKTGGTLLTLTGKYLNSGNSRHVSIGGKTCTLKSVSDSILECYTPAQNSPTEFPVKLKIDLANKVIDSFSYQEDPIVYEIRPTKSFISGGSTITGVGKNLHSVSVLRMVISVREAGRNFTVACHHRSNSEIICCTTPSLQQLNLQLPLKTKAFFMLDGIHSKYFDLIYVHNPIFKHFEKPVMISIGNGNVVEIKGNDIDPEAVQGEVLKVGNKSCEKISSDSEAVLCTVPNDLLKLNSELNIEWKQAVSSTVLGKVIVQPDQNFTGLIVGGVTISTILLLLLGLFLWLKRRKHIKDLGSELVRYDARVHTPHLDRLVSARSVSPTTEMVSHESVDYRATFPEDHYPNSSQNGSCRQVQYPLMDLSPILTGGDSDISSPLLQDAVHIDLSALNPELVQAVQHVVIGPSNLIVHFNEVIGREARCTNSCTGGVPLGVLQGSGQNPQSNAACSSYLLLRLIPAPLCLLRARTQTVRIGRGLCCHISHEPCIWHPPQGEWPGNDIDPEAVQGEVLKVGNKSCEKISSDSEAVLCTVPNDLLKLNSELNIEWKQAVSSTVLGKVIVQPDQNFTGLIVGGVTISTILLLLLGLFLWLKRRKHIKDLGSELVRYDARVHTPHLDRLVSARSVSPTTEMVSHESVDYRATFPEDHYPNSSQNGSCRQVQYPLMDLSPILTGGDSDISSPLLQDAVHIDLSALNPELVQAVQHVVIGPSNLIVHFNEVIGRGHFGCVYHGTLLDNDDKKIHCAVKSLNRITDIGEVSQFLTEGIIMKDFSHPNVLSLLGICLRSEGSPLVVLPYMKHGDLRNFIRNETHNPTVKDLIGFGLQVAKGMKYLASKKFVHRDLAARNCMLDEKFTVKVADFGLARDMYDKEYYSVHNKTGAKLPVKWMALESLQTQKFTTKSDVWSFGVLLWELMTRGAPPYPDVNTFDITVYLLQGRRLLQPEYCPDPLYEVMLKCWHPKAEMRPTFSELVSKISVIFSTFIGEHYVHVNSTYVNINNGSPYPSLLSSQDKVDGEGDT</sequence>
<evidence type="ECO:0000256" key="3">
    <source>
        <dbReference type="ARBA" id="ARBA00011902"/>
    </source>
</evidence>
<dbReference type="FunFam" id="2.130.10.10:FF:000088">
    <property type="entry name" value="Hepatocyte growth factor receptor"/>
    <property type="match status" value="1"/>
</dbReference>
<dbReference type="InterPro" id="IPR011009">
    <property type="entry name" value="Kinase-like_dom_sf"/>
</dbReference>
<dbReference type="FunFam" id="1.10.510.10:FF:000093">
    <property type="entry name" value="Hepatocyte growth factor receptor"/>
    <property type="match status" value="1"/>
</dbReference>
<gene>
    <name evidence="31" type="ORF">D623_10018982</name>
</gene>
<evidence type="ECO:0000256" key="15">
    <source>
        <dbReference type="ARBA" id="ARBA00023136"/>
    </source>
</evidence>
<dbReference type="SUPFAM" id="SSF81296">
    <property type="entry name" value="E set domains"/>
    <property type="match status" value="3"/>
</dbReference>
<feature type="domain" description="Sema" evidence="30">
    <location>
        <begin position="131"/>
        <end position="620"/>
    </location>
</feature>
<evidence type="ECO:0000313" key="32">
    <source>
        <dbReference type="Proteomes" id="UP000052978"/>
    </source>
</evidence>
<feature type="transmembrane region" description="Helical" evidence="28">
    <location>
        <begin position="1339"/>
        <end position="1363"/>
    </location>
</feature>
<organism evidence="31 32">
    <name type="scientific">Myotis brandtii</name>
    <name type="common">Brandt's bat</name>
    <dbReference type="NCBI Taxonomy" id="109478"/>
    <lineage>
        <taxon>Eukaryota</taxon>
        <taxon>Metazoa</taxon>
        <taxon>Chordata</taxon>
        <taxon>Craniata</taxon>
        <taxon>Vertebrata</taxon>
        <taxon>Euteleostomi</taxon>
        <taxon>Mammalia</taxon>
        <taxon>Eutheria</taxon>
        <taxon>Laurasiatheria</taxon>
        <taxon>Chiroptera</taxon>
        <taxon>Yangochiroptera</taxon>
        <taxon>Vespertilionidae</taxon>
        <taxon>Myotis</taxon>
    </lineage>
</organism>
<evidence type="ECO:0000256" key="9">
    <source>
        <dbReference type="ARBA" id="ARBA00022737"/>
    </source>
</evidence>
<dbReference type="SMART" id="SM00429">
    <property type="entry name" value="IPT"/>
    <property type="match status" value="4"/>
</dbReference>
<dbReference type="FunFam" id="2.60.40.10:FF:002708">
    <property type="entry name" value="Hepatocyte growth factor receptor"/>
    <property type="match status" value="1"/>
</dbReference>
<evidence type="ECO:0000259" key="30">
    <source>
        <dbReference type="PROSITE" id="PS51004"/>
    </source>
</evidence>
<dbReference type="FunFam" id="2.60.40.10:FF:000400">
    <property type="entry name" value="Hepatocyte growth factor receptor"/>
    <property type="match status" value="1"/>
</dbReference>
<dbReference type="Pfam" id="PF01437">
    <property type="entry name" value="PSI"/>
    <property type="match status" value="1"/>
</dbReference>
<dbReference type="CDD" id="cd00603">
    <property type="entry name" value="IPT_PCSR"/>
    <property type="match status" value="1"/>
</dbReference>
<dbReference type="GO" id="GO:0002116">
    <property type="term" value="C:semaphorin receptor complex"/>
    <property type="evidence" value="ECO:0007669"/>
    <property type="project" value="TreeGrafter"/>
</dbReference>
<dbReference type="GO" id="GO:0048513">
    <property type="term" value="P:animal organ development"/>
    <property type="evidence" value="ECO:0007669"/>
    <property type="project" value="UniProtKB-ARBA"/>
</dbReference>
<dbReference type="SUPFAM" id="SSF56112">
    <property type="entry name" value="Protein kinase-like (PK-like)"/>
    <property type="match status" value="1"/>
</dbReference>
<keyword evidence="8" id="KW-0732">Signal</keyword>
<dbReference type="FunFam" id="3.30.200.20:FF:000188">
    <property type="entry name" value="Hepatocyte growth factor receptor"/>
    <property type="match status" value="1"/>
</dbReference>
<keyword evidence="13" id="KW-0832">Ubl conjugation</keyword>
<comment type="catalytic activity">
    <reaction evidence="24">
        <text>L-tyrosyl-[protein] + ATP = O-phospho-L-tyrosyl-[protein] + ADP + H(+)</text>
        <dbReference type="Rhea" id="RHEA:10596"/>
        <dbReference type="Rhea" id="RHEA-COMP:10136"/>
        <dbReference type="Rhea" id="RHEA-COMP:20101"/>
        <dbReference type="ChEBI" id="CHEBI:15378"/>
        <dbReference type="ChEBI" id="CHEBI:30616"/>
        <dbReference type="ChEBI" id="CHEBI:46858"/>
        <dbReference type="ChEBI" id="CHEBI:61978"/>
        <dbReference type="ChEBI" id="CHEBI:456216"/>
        <dbReference type="EC" id="2.7.10.1"/>
    </reaction>
</comment>
<comment type="similarity">
    <text evidence="2">Belongs to the plexin family.</text>
</comment>
<dbReference type="InterPro" id="IPR020635">
    <property type="entry name" value="Tyr_kinase_cat_dom"/>
</dbReference>
<dbReference type="SUPFAM" id="SSF103575">
    <property type="entry name" value="Plexin repeat"/>
    <property type="match status" value="1"/>
</dbReference>
<dbReference type="Pfam" id="PF01833">
    <property type="entry name" value="TIG"/>
    <property type="match status" value="3"/>
</dbReference>
<evidence type="ECO:0000256" key="1">
    <source>
        <dbReference type="ARBA" id="ARBA00004479"/>
    </source>
</evidence>
<dbReference type="InterPro" id="IPR013783">
    <property type="entry name" value="Ig-like_fold"/>
</dbReference>
<dbReference type="PROSITE" id="PS00107">
    <property type="entry name" value="PROTEIN_KINASE_ATP"/>
    <property type="match status" value="1"/>
</dbReference>
<dbReference type="EMBL" id="KE164067">
    <property type="protein sequence ID" value="EPQ14849.1"/>
    <property type="molecule type" value="Genomic_DNA"/>
</dbReference>
<dbReference type="PRINTS" id="PR00109">
    <property type="entry name" value="TYRKINASE"/>
</dbReference>
<keyword evidence="14 28" id="KW-1133">Transmembrane helix</keyword>
<dbReference type="PROSITE" id="PS00109">
    <property type="entry name" value="PROTEIN_KINASE_TYR"/>
    <property type="match status" value="1"/>
</dbReference>
<keyword evidence="6" id="KW-0808">Transferase</keyword>
<keyword evidence="16" id="KW-0829">Tyrosine-protein kinase</keyword>
<evidence type="ECO:0000256" key="18">
    <source>
        <dbReference type="ARBA" id="ARBA00023170"/>
    </source>
</evidence>
<dbReference type="Gene3D" id="2.130.10.10">
    <property type="entry name" value="YVTN repeat-like/Quinoprotein amine dehydrogenase"/>
    <property type="match status" value="1"/>
</dbReference>
<name>S7NC56_MYOBR</name>
<evidence type="ECO:0000256" key="16">
    <source>
        <dbReference type="ARBA" id="ARBA00023137"/>
    </source>
</evidence>
<dbReference type="Gene3D" id="2.60.40.10">
    <property type="entry name" value="Immunoglobulins"/>
    <property type="match status" value="2"/>
</dbReference>
<evidence type="ECO:0000256" key="6">
    <source>
        <dbReference type="ARBA" id="ARBA00022679"/>
    </source>
</evidence>
<dbReference type="InterPro" id="IPR002165">
    <property type="entry name" value="Plexin_repeat"/>
</dbReference>
<feature type="domain" description="Protein kinase" evidence="29">
    <location>
        <begin position="1486"/>
        <end position="1753"/>
    </location>
</feature>
<dbReference type="GO" id="GO:0048468">
    <property type="term" value="P:cell development"/>
    <property type="evidence" value="ECO:0007669"/>
    <property type="project" value="UniProtKB-ARBA"/>
</dbReference>
<comment type="subcellular location">
    <subcellularLocation>
        <location evidence="1">Membrane</location>
        <topology evidence="1">Single-pass type I membrane protein</topology>
    </subcellularLocation>
</comment>
<evidence type="ECO:0000256" key="4">
    <source>
        <dbReference type="ARBA" id="ARBA00019839"/>
    </source>
</evidence>
<dbReference type="SMART" id="SM00423">
    <property type="entry name" value="PSI"/>
    <property type="match status" value="1"/>
</dbReference>
<dbReference type="GO" id="GO:0005886">
    <property type="term" value="C:plasma membrane"/>
    <property type="evidence" value="ECO:0007669"/>
    <property type="project" value="TreeGrafter"/>
</dbReference>
<keyword evidence="12 26" id="KW-0067">ATP-binding</keyword>
<evidence type="ECO:0000256" key="11">
    <source>
        <dbReference type="ARBA" id="ARBA00022777"/>
    </source>
</evidence>
<dbReference type="InterPro" id="IPR008266">
    <property type="entry name" value="Tyr_kinase_AS"/>
</dbReference>
<evidence type="ECO:0000313" key="31">
    <source>
        <dbReference type="EMBL" id="EPQ14849.1"/>
    </source>
</evidence>
<feature type="region of interest" description="Disordered" evidence="27">
    <location>
        <begin position="1"/>
        <end position="22"/>
    </location>
</feature>
<dbReference type="InterPro" id="IPR000719">
    <property type="entry name" value="Prot_kinase_dom"/>
</dbReference>
<keyword evidence="10 26" id="KW-0547">Nucleotide-binding</keyword>
<evidence type="ECO:0000256" key="17">
    <source>
        <dbReference type="ARBA" id="ARBA00023157"/>
    </source>
</evidence>
<dbReference type="Proteomes" id="UP000052978">
    <property type="component" value="Unassembled WGS sequence"/>
</dbReference>
<evidence type="ECO:0000256" key="25">
    <source>
        <dbReference type="PROSITE-ProRule" id="PRU00352"/>
    </source>
</evidence>
<dbReference type="eggNOG" id="KOG1095">
    <property type="taxonomic scope" value="Eukaryota"/>
</dbReference>
<evidence type="ECO:0000256" key="23">
    <source>
        <dbReference type="ARBA" id="ARBA00033136"/>
    </source>
</evidence>
<proteinExistence type="inferred from homology"/>
<keyword evidence="17" id="KW-1015">Disulfide bond</keyword>
<evidence type="ECO:0000256" key="19">
    <source>
        <dbReference type="ARBA" id="ARBA00023180"/>
    </source>
</evidence>
<feature type="transmembrane region" description="Helical" evidence="28">
    <location>
        <begin position="1036"/>
        <end position="1060"/>
    </location>
</feature>
<keyword evidence="15 28" id="KW-0472">Membrane</keyword>
<keyword evidence="18 31" id="KW-0675">Receptor</keyword>
<dbReference type="EC" id="2.7.10.1" evidence="3"/>
<dbReference type="PROSITE" id="PS51004">
    <property type="entry name" value="SEMA"/>
    <property type="match status" value="1"/>
</dbReference>
<dbReference type="InterPro" id="IPR017441">
    <property type="entry name" value="Protein_kinase_ATP_BS"/>
</dbReference>
<dbReference type="GO" id="GO:0004714">
    <property type="term" value="F:transmembrane receptor protein tyrosine kinase activity"/>
    <property type="evidence" value="ECO:0007669"/>
    <property type="project" value="UniProtKB-EC"/>
</dbReference>
<evidence type="ECO:0000259" key="29">
    <source>
        <dbReference type="PROSITE" id="PS50011"/>
    </source>
</evidence>
<evidence type="ECO:0000256" key="21">
    <source>
        <dbReference type="ARBA" id="ARBA00033031"/>
    </source>
</evidence>
<dbReference type="GO" id="GO:0017154">
    <property type="term" value="F:semaphorin receptor activity"/>
    <property type="evidence" value="ECO:0007669"/>
    <property type="project" value="InterPro"/>
</dbReference>
<dbReference type="CDD" id="cd01180">
    <property type="entry name" value="IPT_plexin_repeat1"/>
    <property type="match status" value="1"/>
</dbReference>
<dbReference type="Gene3D" id="1.10.510.10">
    <property type="entry name" value="Transferase(Phosphotransferase) domain 1"/>
    <property type="match status" value="1"/>
</dbReference>
<dbReference type="SMART" id="SM00219">
    <property type="entry name" value="TyrKc"/>
    <property type="match status" value="1"/>
</dbReference>
<dbReference type="PROSITE" id="PS50011">
    <property type="entry name" value="PROTEIN_KINASE_DOM"/>
    <property type="match status" value="1"/>
</dbReference>
<dbReference type="FunFam" id="2.60.40.10:FF:000213">
    <property type="entry name" value="Hepatocyte growth factor receptor"/>
    <property type="match status" value="1"/>
</dbReference>
<dbReference type="InterPro" id="IPR031148">
    <property type="entry name" value="Plexin"/>
</dbReference>
<evidence type="ECO:0000256" key="5">
    <source>
        <dbReference type="ARBA" id="ARBA00022553"/>
    </source>
</evidence>
<dbReference type="InterPro" id="IPR036352">
    <property type="entry name" value="Semap_dom_sf"/>
</dbReference>
<evidence type="ECO:0000256" key="10">
    <source>
        <dbReference type="ARBA" id="ARBA00022741"/>
    </source>
</evidence>
<dbReference type="Gene3D" id="3.30.200.20">
    <property type="entry name" value="Phosphorylase Kinase, domain 1"/>
    <property type="match status" value="2"/>
</dbReference>
<dbReference type="GO" id="GO:0005524">
    <property type="term" value="F:ATP binding"/>
    <property type="evidence" value="ECO:0007669"/>
    <property type="project" value="UniProtKB-UniRule"/>
</dbReference>
<keyword evidence="32" id="KW-1185">Reference proteome</keyword>
<reference evidence="31 32" key="1">
    <citation type="journal article" date="2013" name="Nat. Commun.">
        <title>Genome analysis reveals insights into physiology and longevity of the Brandt's bat Myotis brandtii.</title>
        <authorList>
            <person name="Seim I."/>
            <person name="Fang X."/>
            <person name="Xiong Z."/>
            <person name="Lobanov A.V."/>
            <person name="Huang Z."/>
            <person name="Ma S."/>
            <person name="Feng Y."/>
            <person name="Turanov A.A."/>
            <person name="Zhu Y."/>
            <person name="Lenz T.L."/>
            <person name="Gerashchenko M.V."/>
            <person name="Fan D."/>
            <person name="Hee Yim S."/>
            <person name="Yao X."/>
            <person name="Jordan D."/>
            <person name="Xiong Y."/>
            <person name="Ma Y."/>
            <person name="Lyapunov A.N."/>
            <person name="Chen G."/>
            <person name="Kulakova O.I."/>
            <person name="Sun Y."/>
            <person name="Lee S.G."/>
            <person name="Bronson R.T."/>
            <person name="Moskalev A.A."/>
            <person name="Sunyaev S.R."/>
            <person name="Zhang G."/>
            <person name="Krogh A."/>
            <person name="Wang J."/>
            <person name="Gladyshev V.N."/>
        </authorList>
    </citation>
    <scope>NUCLEOTIDE SEQUENCE [LARGE SCALE GENOMIC DNA]</scope>
</reference>
<dbReference type="Pfam" id="PF07714">
    <property type="entry name" value="PK_Tyr_Ser-Thr"/>
    <property type="match status" value="1"/>
</dbReference>
<evidence type="ECO:0000256" key="2">
    <source>
        <dbReference type="ARBA" id="ARBA00010297"/>
    </source>
</evidence>
<keyword evidence="11" id="KW-0418">Kinase</keyword>
<evidence type="ECO:0000256" key="14">
    <source>
        <dbReference type="ARBA" id="ARBA00022989"/>
    </source>
</evidence>
<dbReference type="Pfam" id="PF01403">
    <property type="entry name" value="Sema"/>
    <property type="match status" value="1"/>
</dbReference>
<dbReference type="InterPro" id="IPR001627">
    <property type="entry name" value="Semap_dom"/>
</dbReference>
<dbReference type="PANTHER" id="PTHR22625">
    <property type="entry name" value="PLEXIN"/>
    <property type="match status" value="1"/>
</dbReference>
<evidence type="ECO:0000256" key="13">
    <source>
        <dbReference type="ARBA" id="ARBA00022843"/>
    </source>
</evidence>
<keyword evidence="5" id="KW-0597">Phosphoprotein</keyword>
<accession>S7NC56</accession>
<dbReference type="GO" id="GO:0030334">
    <property type="term" value="P:regulation of cell migration"/>
    <property type="evidence" value="ECO:0007669"/>
    <property type="project" value="TreeGrafter"/>
</dbReference>
<dbReference type="InterPro" id="IPR002909">
    <property type="entry name" value="IPT_dom"/>
</dbReference>
<keyword evidence="19" id="KW-0325">Glycoprotein</keyword>
<dbReference type="FunFam" id="3.30.1680.10:FF:000006">
    <property type="entry name" value="Macrophage-stimulating 1 receptor b"/>
    <property type="match status" value="1"/>
</dbReference>
<evidence type="ECO:0000256" key="27">
    <source>
        <dbReference type="SAM" id="MobiDB-lite"/>
    </source>
</evidence>
<evidence type="ECO:0000256" key="20">
    <source>
        <dbReference type="ARBA" id="ARBA00030820"/>
    </source>
</evidence>
<dbReference type="SUPFAM" id="SSF101912">
    <property type="entry name" value="Sema domain"/>
    <property type="match status" value="1"/>
</dbReference>
<evidence type="ECO:0000256" key="8">
    <source>
        <dbReference type="ARBA" id="ARBA00022729"/>
    </source>
</evidence>
<comment type="caution">
    <text evidence="25">Lacks conserved residue(s) required for the propagation of feature annotation.</text>
</comment>
<dbReference type="PANTHER" id="PTHR22625:SF61">
    <property type="entry name" value="HEPATOCYTE GROWTH FACTOR RECEPTOR"/>
    <property type="match status" value="1"/>
</dbReference>
<dbReference type="InterPro" id="IPR014756">
    <property type="entry name" value="Ig_E-set"/>
</dbReference>
<dbReference type="SMART" id="SM00630">
    <property type="entry name" value="Sema"/>
    <property type="match status" value="1"/>
</dbReference>
<dbReference type="CDD" id="cd05058">
    <property type="entry name" value="PTKc_Met_Ron"/>
    <property type="match status" value="1"/>
</dbReference>
<evidence type="ECO:0000256" key="22">
    <source>
        <dbReference type="ARBA" id="ARBA00033117"/>
    </source>
</evidence>
<dbReference type="eggNOG" id="KOG3610">
    <property type="taxonomic scope" value="Eukaryota"/>
</dbReference>